<evidence type="ECO:0000256" key="2">
    <source>
        <dbReference type="ARBA" id="ARBA00009943"/>
    </source>
</evidence>
<keyword evidence="15" id="KW-1185">Reference proteome</keyword>
<comment type="similarity">
    <text evidence="2">Belongs to the FemABX family.</text>
</comment>
<dbReference type="STRING" id="1229783.C273_08881"/>
<evidence type="ECO:0000313" key="15">
    <source>
        <dbReference type="Proteomes" id="UP000009885"/>
    </source>
</evidence>
<evidence type="ECO:0000256" key="3">
    <source>
        <dbReference type="ARBA" id="ARBA00012466"/>
    </source>
</evidence>
<evidence type="ECO:0000256" key="5">
    <source>
        <dbReference type="ARBA" id="ARBA00022490"/>
    </source>
</evidence>
<keyword evidence="6" id="KW-0808">Transferase</keyword>
<dbReference type="Gene3D" id="3.40.630.30">
    <property type="match status" value="2"/>
</dbReference>
<dbReference type="EMBL" id="AMSQ01000015">
    <property type="protein sequence ID" value="EKU46806.1"/>
    <property type="molecule type" value="Genomic_DNA"/>
</dbReference>
<protein>
    <recommendedName>
        <fullName evidence="4">Aminoacyltransferase FemA</fullName>
        <ecNumber evidence="3">2.3.2.17</ecNumber>
    </recommendedName>
    <alternativeName>
        <fullName evidence="12">Factor essential for expression of methicillin resistance A</fullName>
    </alternativeName>
    <alternativeName>
        <fullName evidence="11">N-acetylmuramoyl-L-alanyl-D-glutamyl-L-lysyl-(N6-glycyl)-D-alanyl-D-alanine-diphosphoundecaprenyl-N-acetylglucosamine:glycine glycyltransferase</fullName>
    </alternativeName>
</protein>
<comment type="caution">
    <text evidence="14">The sequence shown here is derived from an EMBL/GenBank/DDBJ whole genome shotgun (WGS) entry which is preliminary data.</text>
</comment>
<dbReference type="Proteomes" id="UP000009885">
    <property type="component" value="Unassembled WGS sequence"/>
</dbReference>
<evidence type="ECO:0000256" key="10">
    <source>
        <dbReference type="ARBA" id="ARBA00023316"/>
    </source>
</evidence>
<dbReference type="Pfam" id="PF02388">
    <property type="entry name" value="FemAB"/>
    <property type="match status" value="1"/>
</dbReference>
<keyword evidence="10" id="KW-0961">Cell wall biogenesis/degradation</keyword>
<dbReference type="SUPFAM" id="SSF55729">
    <property type="entry name" value="Acyl-CoA N-acyltransferases (Nat)"/>
    <property type="match status" value="2"/>
</dbReference>
<evidence type="ECO:0000256" key="6">
    <source>
        <dbReference type="ARBA" id="ARBA00022679"/>
    </source>
</evidence>
<dbReference type="AlphaFoldDB" id="K9AL86"/>
<dbReference type="GO" id="GO:0000166">
    <property type="term" value="F:nucleotide binding"/>
    <property type="evidence" value="ECO:0007669"/>
    <property type="project" value="InterPro"/>
</dbReference>
<comment type="subcellular location">
    <subcellularLocation>
        <location evidence="1">Cytoplasm</location>
    </subcellularLocation>
</comment>
<dbReference type="InterPro" id="IPR003447">
    <property type="entry name" value="FEMABX"/>
</dbReference>
<evidence type="ECO:0000256" key="8">
    <source>
        <dbReference type="ARBA" id="ARBA00022984"/>
    </source>
</evidence>
<evidence type="ECO:0000256" key="11">
    <source>
        <dbReference type="ARBA" id="ARBA00030706"/>
    </source>
</evidence>
<dbReference type="GO" id="GO:0016755">
    <property type="term" value="F:aminoacyltransferase activity"/>
    <property type="evidence" value="ECO:0007669"/>
    <property type="project" value="InterPro"/>
</dbReference>
<dbReference type="Gene3D" id="1.20.58.90">
    <property type="match status" value="1"/>
</dbReference>
<evidence type="ECO:0000256" key="13">
    <source>
        <dbReference type="ARBA" id="ARBA00047483"/>
    </source>
</evidence>
<dbReference type="PROSITE" id="PS51191">
    <property type="entry name" value="FEMABX"/>
    <property type="match status" value="1"/>
</dbReference>
<comment type="catalytic activity">
    <reaction evidence="13">
        <text>beta-D-GlcNAc-(1-&gt;4)-Mur2Ac(oyl-L-Ala-D-isoglutaminyl-L-Lys-(N(6)-Gly)-D-Ala-D-Ala)-di-trans,octa-cis-undecaprenyl diphosphate + 2 glycyl-tRNA(Gly) = MurNAc-L-Ala-D-isoglutaminyl-L-Lys-(N(6)-tri-Gly)-D-Ala-D-Ala-diphospho-di-trans,octa-cis-undecaprenyl-GlcNAc + 2 tRNA(Gly) + 2 H(+)</text>
        <dbReference type="Rhea" id="RHEA:30439"/>
        <dbReference type="Rhea" id="RHEA-COMP:9664"/>
        <dbReference type="Rhea" id="RHEA-COMP:9683"/>
        <dbReference type="ChEBI" id="CHEBI:15378"/>
        <dbReference type="ChEBI" id="CHEBI:62234"/>
        <dbReference type="ChEBI" id="CHEBI:62235"/>
        <dbReference type="ChEBI" id="CHEBI:78442"/>
        <dbReference type="ChEBI" id="CHEBI:78522"/>
        <dbReference type="EC" id="2.3.2.17"/>
    </reaction>
</comment>
<dbReference type="GO" id="GO:0008360">
    <property type="term" value="P:regulation of cell shape"/>
    <property type="evidence" value="ECO:0007669"/>
    <property type="project" value="UniProtKB-KW"/>
</dbReference>
<dbReference type="OrthoDB" id="2173585at2"/>
<dbReference type="eggNOG" id="COG2348">
    <property type="taxonomic scope" value="Bacteria"/>
</dbReference>
<dbReference type="InterPro" id="IPR010978">
    <property type="entry name" value="tRNA-bd_arm"/>
</dbReference>
<organism evidence="14 15">
    <name type="scientific">Staphylococcus massiliensis S46</name>
    <dbReference type="NCBI Taxonomy" id="1229783"/>
    <lineage>
        <taxon>Bacteria</taxon>
        <taxon>Bacillati</taxon>
        <taxon>Bacillota</taxon>
        <taxon>Bacilli</taxon>
        <taxon>Bacillales</taxon>
        <taxon>Staphylococcaceae</taxon>
        <taxon>Staphylococcus</taxon>
    </lineage>
</organism>
<accession>K9AL86</accession>
<evidence type="ECO:0000256" key="9">
    <source>
        <dbReference type="ARBA" id="ARBA00023315"/>
    </source>
</evidence>
<dbReference type="SUPFAM" id="SSF46589">
    <property type="entry name" value="tRNA-binding arm"/>
    <property type="match status" value="1"/>
</dbReference>
<sequence length="414" mass="49642">MKFCKLEADEYSQFLQQTNKHFAQSRIHYDYLKNHNLEVHLLGVKSHDGTIIAAGLFTATRALKYFKYFYSQRGPMMDYSDVKLVRFFFNSLNDYLKKQRALYTRIDPYQLENIRTSHGEITHSFDNRAWAHTIRKLGYKHQGYTVGYSETSQIRWLSVLDLKGKHEHELLDDMDYQTRRNIKKTYEMGVQVRTLSYDETDIFYRLFKAAETKHGFKFRSKDYFLKLQDIFEDQIKMKFAYIDLNHYLESLQRRFTILKIEYNDVVEALDELPNSKRNKVKFQQVRQQYESVKRKIHNTERLREREGDILHLAAAIYIDNGDELYYFSSGSNPRYNAYMGAYRLQWEMIQYALRQGLPRFNFYGITGDFDEDADDVGVQYFKKGFNAHVEEYVGDFIKVHRPILYHLMKMKTKH</sequence>
<proteinExistence type="inferred from homology"/>
<reference evidence="14 15" key="1">
    <citation type="journal article" date="2013" name="Genome Announc.">
        <title>Genome Sequence of Staphylococcus massiliensis Strain S46, Isolated from the Surface of Healthy Human Skin.</title>
        <authorList>
            <person name="Srivastav R."/>
            <person name="Singh A."/>
            <person name="Jangir P.K."/>
            <person name="Kumari C."/>
            <person name="Muduli S."/>
            <person name="Sharma R."/>
        </authorList>
    </citation>
    <scope>NUCLEOTIDE SEQUENCE [LARGE SCALE GENOMIC DNA]</scope>
    <source>
        <strain evidence="14 15">S46</strain>
    </source>
</reference>
<keyword evidence="8" id="KW-0573">Peptidoglycan synthesis</keyword>
<evidence type="ECO:0000313" key="14">
    <source>
        <dbReference type="EMBL" id="EKU46806.1"/>
    </source>
</evidence>
<dbReference type="PANTHER" id="PTHR36174:SF2">
    <property type="entry name" value="AMINOACYLTRANSFERASE FEMA"/>
    <property type="match status" value="1"/>
</dbReference>
<dbReference type="InterPro" id="IPR016181">
    <property type="entry name" value="Acyl_CoA_acyltransferase"/>
</dbReference>
<dbReference type="GO" id="GO:0009252">
    <property type="term" value="P:peptidoglycan biosynthetic process"/>
    <property type="evidence" value="ECO:0007669"/>
    <property type="project" value="UniProtKB-KW"/>
</dbReference>
<keyword evidence="9" id="KW-0012">Acyltransferase</keyword>
<dbReference type="EC" id="2.3.2.17" evidence="3"/>
<keyword evidence="5" id="KW-0963">Cytoplasm</keyword>
<dbReference type="GO" id="GO:0005737">
    <property type="term" value="C:cytoplasm"/>
    <property type="evidence" value="ECO:0007669"/>
    <property type="project" value="UniProtKB-SubCell"/>
</dbReference>
<gene>
    <name evidence="14" type="ORF">C273_08881</name>
</gene>
<keyword evidence="7" id="KW-0133">Cell shape</keyword>
<evidence type="ECO:0000256" key="12">
    <source>
        <dbReference type="ARBA" id="ARBA00032233"/>
    </source>
</evidence>
<dbReference type="PATRIC" id="fig|1229783.3.peg.1785"/>
<dbReference type="InterPro" id="IPR050644">
    <property type="entry name" value="PG_Glycine_Bridge_Synth"/>
</dbReference>
<dbReference type="GO" id="GO:0071555">
    <property type="term" value="P:cell wall organization"/>
    <property type="evidence" value="ECO:0007669"/>
    <property type="project" value="UniProtKB-KW"/>
</dbReference>
<evidence type="ECO:0000256" key="7">
    <source>
        <dbReference type="ARBA" id="ARBA00022960"/>
    </source>
</evidence>
<dbReference type="RefSeq" id="WP_009384102.1">
    <property type="nucleotide sequence ID" value="NZ_AMSQ01000015.1"/>
</dbReference>
<evidence type="ECO:0000256" key="1">
    <source>
        <dbReference type="ARBA" id="ARBA00004496"/>
    </source>
</evidence>
<name>K9AL86_9STAP</name>
<dbReference type="PANTHER" id="PTHR36174">
    <property type="entry name" value="LIPID II:GLYCINE GLYCYLTRANSFERASE"/>
    <property type="match status" value="1"/>
</dbReference>
<evidence type="ECO:0000256" key="4">
    <source>
        <dbReference type="ARBA" id="ARBA00016236"/>
    </source>
</evidence>